<sequence length="371" mass="41671">MSTSVSVPFLNSSIPLAEVSTPYIFLSPSVVHEINLSVYFHFCATGIYLWDFLNNLRNDYRLFSAYKFNVPTFVYFLVRLTLLVYCFGRAALLTLPVENCEQLAGVMTTMLTIAVIGETGLCYLRIVAVYRPYPYVLGFFALTYLSVVAMSLTLFKTFGAQKIGPTQYCQESVHGVFGIPTLIVLFINDSLIYIAIAYRIYNIFLTYDFNTTLRRKCAIILFGASLPIGHKFILLESQLYCLIVVMSKGLVLALVSGNEGRNAKFFIFHVVLATILISRVYRQLKDTGRIAQQRNANRDFQTGNLTSAEFVHEVNITVQERASKRSMMEIQDDASSIKTPLPPKGSASAAIPQDTVNESSYPHGKEYPYDV</sequence>
<keyword evidence="2" id="KW-0812">Transmembrane</keyword>
<feature type="transmembrane region" description="Helical" evidence="2">
    <location>
        <begin position="36"/>
        <end position="53"/>
    </location>
</feature>
<proteinExistence type="predicted"/>
<keyword evidence="4" id="KW-1185">Reference proteome</keyword>
<dbReference type="AlphaFoldDB" id="A0A0D2PRV9"/>
<protein>
    <submittedName>
        <fullName evidence="3">Uncharacterized protein</fullName>
    </submittedName>
</protein>
<name>A0A0D2PRV9_HYPSF</name>
<dbReference type="Proteomes" id="UP000054270">
    <property type="component" value="Unassembled WGS sequence"/>
</dbReference>
<feature type="transmembrane region" description="Helical" evidence="2">
    <location>
        <begin position="263"/>
        <end position="281"/>
    </location>
</feature>
<gene>
    <name evidence="3" type="ORF">HYPSUDRAFT_40948</name>
</gene>
<feature type="transmembrane region" description="Helical" evidence="2">
    <location>
        <begin position="73"/>
        <end position="92"/>
    </location>
</feature>
<feature type="transmembrane region" description="Helical" evidence="2">
    <location>
        <begin position="136"/>
        <end position="155"/>
    </location>
</feature>
<evidence type="ECO:0000313" key="4">
    <source>
        <dbReference type="Proteomes" id="UP000054270"/>
    </source>
</evidence>
<dbReference type="OrthoDB" id="3038990at2759"/>
<evidence type="ECO:0000256" key="1">
    <source>
        <dbReference type="SAM" id="MobiDB-lite"/>
    </source>
</evidence>
<feature type="transmembrane region" description="Helical" evidence="2">
    <location>
        <begin position="104"/>
        <end position="124"/>
    </location>
</feature>
<feature type="region of interest" description="Disordered" evidence="1">
    <location>
        <begin position="329"/>
        <end position="371"/>
    </location>
</feature>
<evidence type="ECO:0000256" key="2">
    <source>
        <dbReference type="SAM" id="Phobius"/>
    </source>
</evidence>
<keyword evidence="2" id="KW-0472">Membrane</keyword>
<keyword evidence="2" id="KW-1133">Transmembrane helix</keyword>
<organism evidence="3 4">
    <name type="scientific">Hypholoma sublateritium (strain FD-334 SS-4)</name>
    <dbReference type="NCBI Taxonomy" id="945553"/>
    <lineage>
        <taxon>Eukaryota</taxon>
        <taxon>Fungi</taxon>
        <taxon>Dikarya</taxon>
        <taxon>Basidiomycota</taxon>
        <taxon>Agaricomycotina</taxon>
        <taxon>Agaricomycetes</taxon>
        <taxon>Agaricomycetidae</taxon>
        <taxon>Agaricales</taxon>
        <taxon>Agaricineae</taxon>
        <taxon>Strophariaceae</taxon>
        <taxon>Hypholoma</taxon>
    </lineage>
</organism>
<dbReference type="EMBL" id="KN817549">
    <property type="protein sequence ID" value="KJA22560.1"/>
    <property type="molecule type" value="Genomic_DNA"/>
</dbReference>
<dbReference type="STRING" id="945553.A0A0D2PRV9"/>
<accession>A0A0D2PRV9</accession>
<evidence type="ECO:0000313" key="3">
    <source>
        <dbReference type="EMBL" id="KJA22560.1"/>
    </source>
</evidence>
<reference evidence="4" key="1">
    <citation type="submission" date="2014-04" db="EMBL/GenBank/DDBJ databases">
        <title>Evolutionary Origins and Diversification of the Mycorrhizal Mutualists.</title>
        <authorList>
            <consortium name="DOE Joint Genome Institute"/>
            <consortium name="Mycorrhizal Genomics Consortium"/>
            <person name="Kohler A."/>
            <person name="Kuo A."/>
            <person name="Nagy L.G."/>
            <person name="Floudas D."/>
            <person name="Copeland A."/>
            <person name="Barry K.W."/>
            <person name="Cichocki N."/>
            <person name="Veneault-Fourrey C."/>
            <person name="LaButti K."/>
            <person name="Lindquist E.A."/>
            <person name="Lipzen A."/>
            <person name="Lundell T."/>
            <person name="Morin E."/>
            <person name="Murat C."/>
            <person name="Riley R."/>
            <person name="Ohm R."/>
            <person name="Sun H."/>
            <person name="Tunlid A."/>
            <person name="Henrissat B."/>
            <person name="Grigoriev I.V."/>
            <person name="Hibbett D.S."/>
            <person name="Martin F."/>
        </authorList>
    </citation>
    <scope>NUCLEOTIDE SEQUENCE [LARGE SCALE GENOMIC DNA]</scope>
    <source>
        <strain evidence="4">FD-334 SS-4</strain>
    </source>
</reference>
<feature type="transmembrane region" description="Helical" evidence="2">
    <location>
        <begin position="175"/>
        <end position="196"/>
    </location>
</feature>